<keyword evidence="3" id="KW-0804">Transcription</keyword>
<keyword evidence="8" id="KW-1185">Reference proteome</keyword>
<evidence type="ECO:0000256" key="2">
    <source>
        <dbReference type="ARBA" id="ARBA00023125"/>
    </source>
</evidence>
<dbReference type="Proteomes" id="UP000236047">
    <property type="component" value="Unassembled WGS sequence"/>
</dbReference>
<dbReference type="PANTHER" id="PTHR30055:SF234">
    <property type="entry name" value="HTH-TYPE TRANSCRIPTIONAL REGULATOR BETI"/>
    <property type="match status" value="1"/>
</dbReference>
<gene>
    <name evidence="7" type="ORF">AOB60_04440</name>
</gene>
<proteinExistence type="predicted"/>
<comment type="caution">
    <text evidence="7">The sequence shown here is derived from an EMBL/GenBank/DDBJ whole genome shotgun (WGS) entry which is preliminary data.</text>
</comment>
<dbReference type="InterPro" id="IPR050109">
    <property type="entry name" value="HTH-type_TetR-like_transc_reg"/>
</dbReference>
<dbReference type="RefSeq" id="WP_102922885.1">
    <property type="nucleotide sequence ID" value="NZ_LJSN01000002.1"/>
</dbReference>
<evidence type="ECO:0000313" key="8">
    <source>
        <dbReference type="Proteomes" id="UP000236047"/>
    </source>
</evidence>
<dbReference type="Pfam" id="PF00440">
    <property type="entry name" value="TetR_N"/>
    <property type="match status" value="1"/>
</dbReference>
<keyword evidence="2 4" id="KW-0238">DNA-binding</keyword>
<dbReference type="PRINTS" id="PR00455">
    <property type="entry name" value="HTHTETR"/>
</dbReference>
<dbReference type="PANTHER" id="PTHR30055">
    <property type="entry name" value="HTH-TYPE TRANSCRIPTIONAL REGULATOR RUTR"/>
    <property type="match status" value="1"/>
</dbReference>
<dbReference type="InterPro" id="IPR009057">
    <property type="entry name" value="Homeodomain-like_sf"/>
</dbReference>
<evidence type="ECO:0000256" key="5">
    <source>
        <dbReference type="SAM" id="MobiDB-lite"/>
    </source>
</evidence>
<dbReference type="SUPFAM" id="SSF46689">
    <property type="entry name" value="Homeodomain-like"/>
    <property type="match status" value="1"/>
</dbReference>
<dbReference type="Pfam" id="PF17754">
    <property type="entry name" value="TetR_C_14"/>
    <property type="match status" value="1"/>
</dbReference>
<evidence type="ECO:0000259" key="6">
    <source>
        <dbReference type="PROSITE" id="PS50977"/>
    </source>
</evidence>
<dbReference type="GO" id="GO:0003700">
    <property type="term" value="F:DNA-binding transcription factor activity"/>
    <property type="evidence" value="ECO:0007669"/>
    <property type="project" value="TreeGrafter"/>
</dbReference>
<protein>
    <submittedName>
        <fullName evidence="7">TetR family transcriptional regulator</fullName>
    </submittedName>
</protein>
<dbReference type="AlphaFoldDB" id="A0A2N8PGV5"/>
<feature type="domain" description="HTH tetR-type" evidence="6">
    <location>
        <begin position="19"/>
        <end position="79"/>
    </location>
</feature>
<keyword evidence="1" id="KW-0805">Transcription regulation</keyword>
<dbReference type="EMBL" id="LJSN01000002">
    <property type="protein sequence ID" value="PNE40240.1"/>
    <property type="molecule type" value="Genomic_DNA"/>
</dbReference>
<accession>A0A2N8PGV5</accession>
<dbReference type="Gene3D" id="1.10.357.10">
    <property type="entry name" value="Tetracycline Repressor, domain 2"/>
    <property type="match status" value="1"/>
</dbReference>
<sequence>MTETAGERPPLGRRERKKAATRQALADAALRLFAEHGYDQVGIRDIADAADVSTTTLFKHFPSKEALVFDEGDELKAALLAAVRERPAGQSVPRALRDHVLRSRIPKGEHADPRFTQLLELVDATPALRAYSRRMWMQHEIELAAAIADEIGAPADDPICRALAHFALTARDLGHDSPDPEAAVNRAFDLLEHGWSAAGDGTSAENTANAENTGNAGNAHRAES</sequence>
<dbReference type="InterPro" id="IPR001647">
    <property type="entry name" value="HTH_TetR"/>
</dbReference>
<feature type="region of interest" description="Disordered" evidence="5">
    <location>
        <begin position="198"/>
        <end position="224"/>
    </location>
</feature>
<dbReference type="GO" id="GO:0000976">
    <property type="term" value="F:transcription cis-regulatory region binding"/>
    <property type="evidence" value="ECO:0007669"/>
    <property type="project" value="TreeGrafter"/>
</dbReference>
<name>A0A2N8PGV5_STRNR</name>
<evidence type="ECO:0000256" key="1">
    <source>
        <dbReference type="ARBA" id="ARBA00023015"/>
    </source>
</evidence>
<feature type="compositionally biased region" description="Low complexity" evidence="5">
    <location>
        <begin position="204"/>
        <end position="224"/>
    </location>
</feature>
<dbReference type="InterPro" id="IPR041347">
    <property type="entry name" value="MftR_C"/>
</dbReference>
<dbReference type="PROSITE" id="PS50977">
    <property type="entry name" value="HTH_TETR_2"/>
    <property type="match status" value="1"/>
</dbReference>
<dbReference type="Gene3D" id="1.10.10.60">
    <property type="entry name" value="Homeodomain-like"/>
    <property type="match status" value="1"/>
</dbReference>
<organism evidence="7 8">
    <name type="scientific">Streptomyces noursei</name>
    <name type="common">Streptomyces albulus</name>
    <dbReference type="NCBI Taxonomy" id="1971"/>
    <lineage>
        <taxon>Bacteria</taxon>
        <taxon>Bacillati</taxon>
        <taxon>Actinomycetota</taxon>
        <taxon>Actinomycetes</taxon>
        <taxon>Kitasatosporales</taxon>
        <taxon>Streptomycetaceae</taxon>
        <taxon>Streptomyces</taxon>
    </lineage>
</organism>
<evidence type="ECO:0000256" key="3">
    <source>
        <dbReference type="ARBA" id="ARBA00023163"/>
    </source>
</evidence>
<evidence type="ECO:0000256" key="4">
    <source>
        <dbReference type="PROSITE-ProRule" id="PRU00335"/>
    </source>
</evidence>
<feature type="DNA-binding region" description="H-T-H motif" evidence="4">
    <location>
        <begin position="42"/>
        <end position="61"/>
    </location>
</feature>
<evidence type="ECO:0000313" key="7">
    <source>
        <dbReference type="EMBL" id="PNE40240.1"/>
    </source>
</evidence>
<reference evidence="8" key="1">
    <citation type="submission" date="2015-09" db="EMBL/GenBank/DDBJ databases">
        <authorList>
            <person name="Graham D.E."/>
            <person name="Mahan K.M."/>
            <person name="Klingeman D.M."/>
            <person name="Fida T."/>
            <person name="Giannone R.J."/>
            <person name="Hettich R.L."/>
            <person name="Parry R.J."/>
            <person name="Spain J.C."/>
        </authorList>
    </citation>
    <scope>NUCLEOTIDE SEQUENCE [LARGE SCALE GENOMIC DNA]</scope>
    <source>
        <strain evidence="8">JCM 4701</strain>
    </source>
</reference>